<sequence>MSTQNEEQTRYERIKENCKKIWGADKEFEFDIETDDYEHYQCIVREDYGLRFGSPLVIASARNGPNKAWDELDRMLRLWARQVESGRPMTREEQLEIFSGPHGEHKRVLEDFMNRRDEMDALAAAAKKA</sequence>
<protein>
    <submittedName>
        <fullName evidence="1">Uncharacterized protein</fullName>
    </submittedName>
</protein>
<dbReference type="EMBL" id="MU003505">
    <property type="protein sequence ID" value="KAF2471452.1"/>
    <property type="molecule type" value="Genomic_DNA"/>
</dbReference>
<organism evidence="1 2">
    <name type="scientific">Lindgomyces ingoldianus</name>
    <dbReference type="NCBI Taxonomy" id="673940"/>
    <lineage>
        <taxon>Eukaryota</taxon>
        <taxon>Fungi</taxon>
        <taxon>Dikarya</taxon>
        <taxon>Ascomycota</taxon>
        <taxon>Pezizomycotina</taxon>
        <taxon>Dothideomycetes</taxon>
        <taxon>Pleosporomycetidae</taxon>
        <taxon>Pleosporales</taxon>
        <taxon>Lindgomycetaceae</taxon>
        <taxon>Lindgomyces</taxon>
    </lineage>
</organism>
<dbReference type="Proteomes" id="UP000799755">
    <property type="component" value="Unassembled WGS sequence"/>
</dbReference>
<gene>
    <name evidence="1" type="ORF">BDR25DRAFT_368293</name>
</gene>
<evidence type="ECO:0000313" key="2">
    <source>
        <dbReference type="Proteomes" id="UP000799755"/>
    </source>
</evidence>
<reference evidence="1" key="1">
    <citation type="journal article" date="2020" name="Stud. Mycol.">
        <title>101 Dothideomycetes genomes: a test case for predicting lifestyles and emergence of pathogens.</title>
        <authorList>
            <person name="Haridas S."/>
            <person name="Albert R."/>
            <person name="Binder M."/>
            <person name="Bloem J."/>
            <person name="Labutti K."/>
            <person name="Salamov A."/>
            <person name="Andreopoulos B."/>
            <person name="Baker S."/>
            <person name="Barry K."/>
            <person name="Bills G."/>
            <person name="Bluhm B."/>
            <person name="Cannon C."/>
            <person name="Castanera R."/>
            <person name="Culley D."/>
            <person name="Daum C."/>
            <person name="Ezra D."/>
            <person name="Gonzalez J."/>
            <person name="Henrissat B."/>
            <person name="Kuo A."/>
            <person name="Liang C."/>
            <person name="Lipzen A."/>
            <person name="Lutzoni F."/>
            <person name="Magnuson J."/>
            <person name="Mondo S."/>
            <person name="Nolan M."/>
            <person name="Ohm R."/>
            <person name="Pangilinan J."/>
            <person name="Park H.-J."/>
            <person name="Ramirez L."/>
            <person name="Alfaro M."/>
            <person name="Sun H."/>
            <person name="Tritt A."/>
            <person name="Yoshinaga Y."/>
            <person name="Zwiers L.-H."/>
            <person name="Turgeon B."/>
            <person name="Goodwin S."/>
            <person name="Spatafora J."/>
            <person name="Crous P."/>
            <person name="Grigoriev I."/>
        </authorList>
    </citation>
    <scope>NUCLEOTIDE SEQUENCE</scope>
    <source>
        <strain evidence="1">ATCC 200398</strain>
    </source>
</reference>
<accession>A0ACB6QXC4</accession>
<keyword evidence="2" id="KW-1185">Reference proteome</keyword>
<comment type="caution">
    <text evidence="1">The sequence shown here is derived from an EMBL/GenBank/DDBJ whole genome shotgun (WGS) entry which is preliminary data.</text>
</comment>
<evidence type="ECO:0000313" key="1">
    <source>
        <dbReference type="EMBL" id="KAF2471452.1"/>
    </source>
</evidence>
<proteinExistence type="predicted"/>
<name>A0ACB6QXC4_9PLEO</name>